<dbReference type="InterPro" id="IPR007052">
    <property type="entry name" value="CS_dom"/>
</dbReference>
<dbReference type="InterPro" id="IPR011545">
    <property type="entry name" value="DEAD/DEAH_box_helicase_dom"/>
</dbReference>
<organism evidence="10 11">
    <name type="scientific">Glossina brevipalpis</name>
    <dbReference type="NCBI Taxonomy" id="37001"/>
    <lineage>
        <taxon>Eukaryota</taxon>
        <taxon>Metazoa</taxon>
        <taxon>Ecdysozoa</taxon>
        <taxon>Arthropoda</taxon>
        <taxon>Hexapoda</taxon>
        <taxon>Insecta</taxon>
        <taxon>Pterygota</taxon>
        <taxon>Neoptera</taxon>
        <taxon>Endopterygota</taxon>
        <taxon>Diptera</taxon>
        <taxon>Brachycera</taxon>
        <taxon>Muscomorpha</taxon>
        <taxon>Hippoboscoidea</taxon>
        <taxon>Glossinidae</taxon>
        <taxon>Glossina</taxon>
    </lineage>
</organism>
<name>A0A1A9X2D7_9MUSC</name>
<evidence type="ECO:0000259" key="8">
    <source>
        <dbReference type="PROSITE" id="PS51194"/>
    </source>
</evidence>
<dbReference type="Gene3D" id="2.40.50.90">
    <property type="match status" value="1"/>
</dbReference>
<dbReference type="GO" id="GO:0003724">
    <property type="term" value="F:RNA helicase activity"/>
    <property type="evidence" value="ECO:0007669"/>
    <property type="project" value="UniProtKB-EC"/>
</dbReference>
<evidence type="ECO:0000256" key="7">
    <source>
        <dbReference type="ARBA" id="ARBA00047984"/>
    </source>
</evidence>
<feature type="domain" description="CS" evidence="9">
    <location>
        <begin position="1204"/>
        <end position="1290"/>
    </location>
</feature>
<keyword evidence="11" id="KW-1185">Reference proteome</keyword>
<keyword evidence="2" id="KW-0677">Repeat</keyword>
<comment type="catalytic activity">
    <reaction evidence="7">
        <text>ATP + H2O = ADP + phosphate + H(+)</text>
        <dbReference type="Rhea" id="RHEA:13065"/>
        <dbReference type="ChEBI" id="CHEBI:15377"/>
        <dbReference type="ChEBI" id="CHEBI:15378"/>
        <dbReference type="ChEBI" id="CHEBI:30616"/>
        <dbReference type="ChEBI" id="CHEBI:43474"/>
        <dbReference type="ChEBI" id="CHEBI:456216"/>
        <dbReference type="EC" id="3.6.4.13"/>
    </reaction>
</comment>
<dbReference type="PROSITE" id="PS51194">
    <property type="entry name" value="HELICASE_CTER"/>
    <property type="match status" value="1"/>
</dbReference>
<keyword evidence="6" id="KW-0067">ATP-binding</keyword>
<keyword evidence="4" id="KW-0378">Hydrolase</keyword>
<dbReference type="GO" id="GO:0003676">
    <property type="term" value="F:nucleic acid binding"/>
    <property type="evidence" value="ECO:0007669"/>
    <property type="project" value="InterPro"/>
</dbReference>
<evidence type="ECO:0000256" key="5">
    <source>
        <dbReference type="ARBA" id="ARBA00022806"/>
    </source>
</evidence>
<dbReference type="Gene3D" id="2.30.30.140">
    <property type="match status" value="2"/>
</dbReference>
<evidence type="ECO:0000259" key="9">
    <source>
        <dbReference type="PROSITE" id="PS51203"/>
    </source>
</evidence>
<evidence type="ECO:0000256" key="6">
    <source>
        <dbReference type="ARBA" id="ARBA00022840"/>
    </source>
</evidence>
<dbReference type="STRING" id="37001.A0A1A9X2D7"/>
<dbReference type="Gene3D" id="3.40.50.300">
    <property type="entry name" value="P-loop containing nucleotide triphosphate hydrolases"/>
    <property type="match status" value="2"/>
</dbReference>
<evidence type="ECO:0000256" key="4">
    <source>
        <dbReference type="ARBA" id="ARBA00022801"/>
    </source>
</evidence>
<keyword evidence="3" id="KW-0547">Nucleotide-binding</keyword>
<reference evidence="10" key="2">
    <citation type="submission" date="2020-05" db="UniProtKB">
        <authorList>
            <consortium name="EnsemblMetazoa"/>
        </authorList>
    </citation>
    <scope>IDENTIFICATION</scope>
    <source>
        <strain evidence="10">IAEA</strain>
    </source>
</reference>
<dbReference type="EC" id="3.6.4.13" evidence="1"/>
<dbReference type="GO" id="GO:0016787">
    <property type="term" value="F:hydrolase activity"/>
    <property type="evidence" value="ECO:0007669"/>
    <property type="project" value="UniProtKB-KW"/>
</dbReference>
<dbReference type="InterPro" id="IPR035437">
    <property type="entry name" value="SNase_OB-fold_sf"/>
</dbReference>
<sequence>MAWYASKMAARKSEKMFQTVEQSSNGNNLNNSVGEFSRSNDVLQTRREAMPPDARKRQNQFADYLMLAHSNQPIHHLESIADAGFLKPILNELSQRIKNMNRLQTYAWPHILRNQSLFLINTNKSGKTWSYLPPLCNNTYYDKMDMDPTYGPTAIILVASSKHVEQVTNNCKLLLSGLGNNAPVVVPSFGIRNFVETKVQLLNSCGILVITPSNLLRIFSDNKNEPLLDAKRLQHIIIDDMDLHLTCAKEDFETALKALLKFCKSSKANKILPQIVITSREWNSLLLEFIDLSNQPLLLFGDFLELSVYGRAELSIQLNSNLKKIELIRHYLKKNKENLTTQRRRTLIICNENSEVEMITKFLNEFNYPNIGYTKRSTNNERLAIDVWKRKFSNQILVCTDSELPELQIQNALNLIHYSMPNLWTQFTARFSVLALSYDNIICKKSRVFKRNTNKVRSLILLDENNGQQVQRLVRFMRKHDQILPQNIETVAKQIMIAGDQELFHRGVCMCFEMLEFGECVQPSCGYRHEIIFSDIITERDDIPMNGHIRIHILKVCSPTHYYSRLLEHKPLNSNKWFEVRQSRKFLEFNIKLDRYYSNTTNLIQHWPLKSNDICIYKYLHNYRRACVLHVPSSSSSSSSSSSLKPKNIKTKVQRRPVSVTLKLIDYGSIITGACSNEIFVCHNDFKKFPHQAIDIRLMNLVPNDNEREWDSDVTKEVRKWIMDDIKSDNVIEVEVNFAFANTVWINNLFIMEKLNAIETDRRLMSLKSSLINRKFASSYKGNGKSIRAMIDEYSLRDSERLLSESESNSDYYSFGSESVGDLSFFSAYSDESFNFGMETTKNIQINSEENKPKANRDELLTANEDENEKLASTSDSNETTTTQLEESWIELSLNELFKVEFGDENENGNWENIFFQLVDKSFTVKFLQLNELINKHIEKLKASSNDSLSKSYDLQPLFSCIVKHHDMYLRAKVVSIFGSESSERVYKFFFCDLACFTLVNENNLYEDKFYPTSKEILNFIPYQSIHCKLAGIQLNWFCKRYKVTKSFLYVCAVQEDSNKCINFPINSYKVLLYECEEKNDFKKASMFNKTLLDNCITIEDPDTKHFLELEIKCDDNNDRIEKESDELKVINFDELLERLQKYNELDIVNVKNFIVETQSPEVPKLEFKSLNGINELEENDVQSTFVSQNGFVELSIPRLENLYKRPSTTWYQTNYLIYLSIHVPDITDYYLKVNKDNVCFTAIVNGEECNLIMDLLGAVVPQLVCHELRGLNVTVCLVKSICIEWPRLLRNPGKFNWLTYNYDAVDDNQQDITTTSPAAEELLSQEDSDSDDSELDSYQTYNAVGRDEYDLDLR</sequence>
<evidence type="ECO:0000313" key="10">
    <source>
        <dbReference type="EnsemblMetazoa" id="GBRI041783-PA"/>
    </source>
</evidence>
<protein>
    <recommendedName>
        <fullName evidence="1">RNA helicase</fullName>
        <ecNumber evidence="1">3.6.4.13</ecNumber>
    </recommendedName>
</protein>
<dbReference type="InterPro" id="IPR008978">
    <property type="entry name" value="HSP20-like_chaperone"/>
</dbReference>
<evidence type="ECO:0000313" key="11">
    <source>
        <dbReference type="Proteomes" id="UP000091820"/>
    </source>
</evidence>
<dbReference type="SUPFAM" id="SSF63748">
    <property type="entry name" value="Tudor/PWWP/MBT"/>
    <property type="match status" value="2"/>
</dbReference>
<dbReference type="GO" id="GO:0005524">
    <property type="term" value="F:ATP binding"/>
    <property type="evidence" value="ECO:0007669"/>
    <property type="project" value="UniProtKB-KW"/>
</dbReference>
<dbReference type="Gene3D" id="2.60.40.790">
    <property type="match status" value="1"/>
</dbReference>
<dbReference type="SUPFAM" id="SSF49764">
    <property type="entry name" value="HSP20-like chaperones"/>
    <property type="match status" value="1"/>
</dbReference>
<dbReference type="InterPro" id="IPR027417">
    <property type="entry name" value="P-loop_NTPase"/>
</dbReference>
<accession>A0A1A9X2D7</accession>
<dbReference type="PANTHER" id="PTHR22655:SF2">
    <property type="entry name" value="ATP-DEPENDENT RNA HELICASE TDRD12-RELATED"/>
    <property type="match status" value="1"/>
</dbReference>
<dbReference type="InterPro" id="IPR001650">
    <property type="entry name" value="Helicase_C-like"/>
</dbReference>
<dbReference type="PROSITE" id="PS51203">
    <property type="entry name" value="CS"/>
    <property type="match status" value="1"/>
</dbReference>
<dbReference type="CDD" id="cd20435">
    <property type="entry name" value="Tudor_TDRD12_rpt2"/>
    <property type="match status" value="1"/>
</dbReference>
<dbReference type="VEuPathDB" id="VectorBase:GBRI041783"/>
<dbReference type="Pfam" id="PF00270">
    <property type="entry name" value="DEAD"/>
    <property type="match status" value="1"/>
</dbReference>
<evidence type="ECO:0000256" key="2">
    <source>
        <dbReference type="ARBA" id="ARBA00022737"/>
    </source>
</evidence>
<feature type="domain" description="Helicase C-terminal" evidence="8">
    <location>
        <begin position="326"/>
        <end position="492"/>
    </location>
</feature>
<dbReference type="GO" id="GO:0042078">
    <property type="term" value="P:germ-line stem cell division"/>
    <property type="evidence" value="ECO:0007669"/>
    <property type="project" value="TreeGrafter"/>
</dbReference>
<reference evidence="11" key="1">
    <citation type="submission" date="2014-03" db="EMBL/GenBank/DDBJ databases">
        <authorList>
            <person name="Aksoy S."/>
            <person name="Warren W."/>
            <person name="Wilson R.K."/>
        </authorList>
    </citation>
    <scope>NUCLEOTIDE SEQUENCE [LARGE SCALE GENOMIC DNA]</scope>
    <source>
        <strain evidence="11">IAEA</strain>
    </source>
</reference>
<dbReference type="SUPFAM" id="SSF52540">
    <property type="entry name" value="P-loop containing nucleoside triphosphate hydrolases"/>
    <property type="match status" value="2"/>
</dbReference>
<evidence type="ECO:0000256" key="3">
    <source>
        <dbReference type="ARBA" id="ARBA00022741"/>
    </source>
</evidence>
<dbReference type="EnsemblMetazoa" id="GBRI041783-RA">
    <property type="protein sequence ID" value="GBRI041783-PA"/>
    <property type="gene ID" value="GBRI041783"/>
</dbReference>
<keyword evidence="5" id="KW-0347">Helicase</keyword>
<dbReference type="PANTHER" id="PTHR22655">
    <property type="entry name" value="ATP-DEPENDENT RNA HELICASE TDRD12-RELATED"/>
    <property type="match status" value="1"/>
</dbReference>
<evidence type="ECO:0000256" key="1">
    <source>
        <dbReference type="ARBA" id="ARBA00012552"/>
    </source>
</evidence>
<dbReference type="Proteomes" id="UP000091820">
    <property type="component" value="Unassembled WGS sequence"/>
</dbReference>
<proteinExistence type="predicted"/>